<dbReference type="OrthoDB" id="6383051at2759"/>
<dbReference type="InterPro" id="IPR029717">
    <property type="entry name" value="FAM193"/>
</dbReference>
<feature type="compositionally biased region" description="Polar residues" evidence="1">
    <location>
        <begin position="145"/>
        <end position="180"/>
    </location>
</feature>
<protein>
    <submittedName>
        <fullName evidence="2">Uncharacterized protein</fullName>
    </submittedName>
</protein>
<feature type="compositionally biased region" description="Basic residues" evidence="1">
    <location>
        <begin position="1151"/>
        <end position="1163"/>
    </location>
</feature>
<proteinExistence type="predicted"/>
<dbReference type="Proteomes" id="UP000770661">
    <property type="component" value="Unassembled WGS sequence"/>
</dbReference>
<feature type="compositionally biased region" description="Polar residues" evidence="1">
    <location>
        <begin position="735"/>
        <end position="745"/>
    </location>
</feature>
<feature type="region of interest" description="Disordered" evidence="1">
    <location>
        <begin position="1005"/>
        <end position="1047"/>
    </location>
</feature>
<dbReference type="GO" id="GO:0005634">
    <property type="term" value="C:nucleus"/>
    <property type="evidence" value="ECO:0007669"/>
    <property type="project" value="TreeGrafter"/>
</dbReference>
<feature type="compositionally biased region" description="Low complexity" evidence="1">
    <location>
        <begin position="211"/>
        <end position="220"/>
    </location>
</feature>
<feature type="region of interest" description="Disordered" evidence="1">
    <location>
        <begin position="1148"/>
        <end position="1169"/>
    </location>
</feature>
<dbReference type="AlphaFoldDB" id="A0A8J4XVD0"/>
<feature type="region of interest" description="Disordered" evidence="1">
    <location>
        <begin position="836"/>
        <end position="869"/>
    </location>
</feature>
<feature type="compositionally biased region" description="Basic and acidic residues" evidence="1">
    <location>
        <begin position="433"/>
        <end position="457"/>
    </location>
</feature>
<evidence type="ECO:0000256" key="1">
    <source>
        <dbReference type="SAM" id="MobiDB-lite"/>
    </source>
</evidence>
<organism evidence="2 3">
    <name type="scientific">Chionoecetes opilio</name>
    <name type="common">Atlantic snow crab</name>
    <name type="synonym">Cancer opilio</name>
    <dbReference type="NCBI Taxonomy" id="41210"/>
    <lineage>
        <taxon>Eukaryota</taxon>
        <taxon>Metazoa</taxon>
        <taxon>Ecdysozoa</taxon>
        <taxon>Arthropoda</taxon>
        <taxon>Crustacea</taxon>
        <taxon>Multicrustacea</taxon>
        <taxon>Malacostraca</taxon>
        <taxon>Eumalacostraca</taxon>
        <taxon>Eucarida</taxon>
        <taxon>Decapoda</taxon>
        <taxon>Pleocyemata</taxon>
        <taxon>Brachyura</taxon>
        <taxon>Eubrachyura</taxon>
        <taxon>Majoidea</taxon>
        <taxon>Majidae</taxon>
        <taxon>Chionoecetes</taxon>
    </lineage>
</organism>
<feature type="compositionally biased region" description="Basic and acidic residues" evidence="1">
    <location>
        <begin position="11"/>
        <end position="21"/>
    </location>
</feature>
<evidence type="ECO:0000313" key="3">
    <source>
        <dbReference type="Proteomes" id="UP000770661"/>
    </source>
</evidence>
<feature type="compositionally biased region" description="Low complexity" evidence="1">
    <location>
        <begin position="1093"/>
        <end position="1110"/>
    </location>
</feature>
<sequence>METQNEAHSAPLKEGRVDSHGEPLAIGSQECEESSFSLSEALRGTLKPSDTMISDTISLEPSVNGEVVVNGVNSEEDEKACPLRTSKDKEQQEEANFEVSELIKEILNQSSYLEEGLNGLDFVTGLGGRELEGEVVPLYLEGSEARSSTPDSDSNMRTASEGSSTPTSQLSVPSTTSSDNQEMRVGDKDSTDDTKDSGVACRSEESREELPQQQQQQAGEGSKEGGVSSNDCPQTSGILESSQESEKSDCGCDGALLCTPVLQDADPPQQDLVRSEVLPATSSNVDHVSKEAETKLDQDGSDVETLDTSLIPDCRTTDTSRTESPGIPETPLSPEEPAGEEQSQADAPVTLSDDTEVANISTVAAALENLSLSTVALRGQETEDDCKASVASNSSEEPEQSLTTQSPAEDCCVDGRGEQPLSGAASPSTQADNTRREMLPRPEVEGSEEHPSPRENLPEEGTGQDAKGEGKEWPEVPTMEATLERLQEVGKDRDKTVDVPTSMPNSECVCKRLQGVEEGANVMVGVWAELRSSLRQLHRSLIPQAAQGTTLRSRPSLTRIKALANMLVSHDAHQLYLRLSHLAHELCIELKVRLLATIHDAPHPARPPPSFKWVMGVCEALHPALERLDSEHLNRFKLNWVTVNMHIFHSTILTDPDVQDYAHLSACGEGEDVLGCWASLHRTLTVAEAVWVRADALLQDYAVERAALNTRRRQLLADWEHFKAQQRSQHHQKAELQNTAVSSATAEDGAPQCPCEDCGAGKGRARDSQPSLGVLRVPTSTLADPRPPSSCECHFCNASTAAATQEEPVLPHPSGSSLPPLAQPQLSLYPHIHNTPPGSDIVGGGGQSREDLGPLPPAPTTKPPITTNPYVGSDLLTEQLMREWELVYGDTLSPPGSHPILPPPEAVLPRYEGDPSSLVSGVETMRISTSRPLYTRTMVDPPLPYVPTTALPTPTTPSPSPCHAGVGNDPPHSLPPGCEGGGTVVGEGGVRCCPASSTTNTTSVITHTRAHHPHTTGAGHKGGCESESSGGEEWSSGDESDSSTTVSSTHQDPHCDCCYCHMLHHKQGGGRQKYSDRRDRLLEILSRKKKNRSSSAVSSSGSSVNTSVSVPQGPAIPPPACTRGRELPMGGQNIDKIMDFIEGNQLDEAKHAKKAAKKARQKQKKNDPL</sequence>
<feature type="region of interest" description="Disordered" evidence="1">
    <location>
        <begin position="1"/>
        <end position="32"/>
    </location>
</feature>
<feature type="region of interest" description="Disordered" evidence="1">
    <location>
        <begin position="137"/>
        <end position="353"/>
    </location>
</feature>
<evidence type="ECO:0000313" key="2">
    <source>
        <dbReference type="EMBL" id="KAG0715372.1"/>
    </source>
</evidence>
<accession>A0A8J4XVD0</accession>
<comment type="caution">
    <text evidence="2">The sequence shown here is derived from an EMBL/GenBank/DDBJ whole genome shotgun (WGS) entry which is preliminary data.</text>
</comment>
<feature type="compositionally biased region" description="Polar residues" evidence="1">
    <location>
        <begin position="227"/>
        <end position="242"/>
    </location>
</feature>
<feature type="compositionally biased region" description="Basic and acidic residues" evidence="1">
    <location>
        <begin position="287"/>
        <end position="298"/>
    </location>
</feature>
<gene>
    <name evidence="2" type="ORF">GWK47_012088</name>
</gene>
<dbReference type="EMBL" id="JACEEZ010019764">
    <property type="protein sequence ID" value="KAG0715372.1"/>
    <property type="molecule type" value="Genomic_DNA"/>
</dbReference>
<feature type="region of interest" description="Disordered" evidence="1">
    <location>
        <begin position="379"/>
        <end position="478"/>
    </location>
</feature>
<reference evidence="2" key="1">
    <citation type="submission" date="2020-07" db="EMBL/GenBank/DDBJ databases">
        <title>The High-quality genome of the commercially important snow crab, Chionoecetes opilio.</title>
        <authorList>
            <person name="Jeong J.-H."/>
            <person name="Ryu S."/>
        </authorList>
    </citation>
    <scope>NUCLEOTIDE SEQUENCE</scope>
    <source>
        <strain evidence="2">MADBK_172401_WGS</strain>
        <tissue evidence="2">Digestive gland</tissue>
    </source>
</reference>
<keyword evidence="3" id="KW-1185">Reference proteome</keyword>
<name>A0A8J4XVD0_CHIOP</name>
<feature type="compositionally biased region" description="Low complexity" evidence="1">
    <location>
        <begin position="1025"/>
        <end position="1034"/>
    </location>
</feature>
<feature type="compositionally biased region" description="Polar residues" evidence="1">
    <location>
        <begin position="390"/>
        <end position="407"/>
    </location>
</feature>
<feature type="region of interest" description="Disordered" evidence="1">
    <location>
        <begin position="1087"/>
        <end position="1133"/>
    </location>
</feature>
<feature type="compositionally biased region" description="Basic and acidic residues" evidence="1">
    <location>
        <begin position="181"/>
        <end position="210"/>
    </location>
</feature>
<feature type="region of interest" description="Disordered" evidence="1">
    <location>
        <begin position="727"/>
        <end position="752"/>
    </location>
</feature>
<dbReference type="PANTHER" id="PTHR15109">
    <property type="entry name" value="AGAP004327-PA"/>
    <property type="match status" value="1"/>
</dbReference>
<dbReference type="GO" id="GO:0005737">
    <property type="term" value="C:cytoplasm"/>
    <property type="evidence" value="ECO:0007669"/>
    <property type="project" value="TreeGrafter"/>
</dbReference>
<dbReference type="PANTHER" id="PTHR15109:SF3">
    <property type="entry name" value="PROTEIN FAM193B"/>
    <property type="match status" value="1"/>
</dbReference>